<dbReference type="GeneID" id="20239523"/>
<accession>V4AC65</accession>
<reference evidence="2 3" key="1">
    <citation type="journal article" date="2013" name="Nature">
        <title>Insights into bilaterian evolution from three spiralian genomes.</title>
        <authorList>
            <person name="Simakov O."/>
            <person name="Marletaz F."/>
            <person name="Cho S.J."/>
            <person name="Edsinger-Gonzales E."/>
            <person name="Havlak P."/>
            <person name="Hellsten U."/>
            <person name="Kuo D.H."/>
            <person name="Larsson T."/>
            <person name="Lv J."/>
            <person name="Arendt D."/>
            <person name="Savage R."/>
            <person name="Osoegawa K."/>
            <person name="de Jong P."/>
            <person name="Grimwood J."/>
            <person name="Chapman J.A."/>
            <person name="Shapiro H."/>
            <person name="Aerts A."/>
            <person name="Otillar R.P."/>
            <person name="Terry A.Y."/>
            <person name="Boore J.L."/>
            <person name="Grigoriev I.V."/>
            <person name="Lindberg D.R."/>
            <person name="Seaver E.C."/>
            <person name="Weisblat D.A."/>
            <person name="Putnam N.H."/>
            <person name="Rokhsar D.S."/>
        </authorList>
    </citation>
    <scope>NUCLEOTIDE SEQUENCE [LARGE SCALE GENOMIC DNA]</scope>
</reference>
<dbReference type="AlphaFoldDB" id="V4AC65"/>
<dbReference type="CTD" id="20239523"/>
<dbReference type="STRING" id="225164.V4AC65"/>
<dbReference type="KEGG" id="lgi:LOTGIDRAFT_163756"/>
<proteinExistence type="predicted"/>
<dbReference type="Proteomes" id="UP000030746">
    <property type="component" value="Unassembled WGS sequence"/>
</dbReference>
<dbReference type="HOGENOM" id="CLU_792956_0_0_1"/>
<feature type="compositionally biased region" description="Polar residues" evidence="1">
    <location>
        <begin position="120"/>
        <end position="139"/>
    </location>
</feature>
<sequence>MQMQKNSMELAQAIKELEESTAALESTYEAKPSVQKKCMSEGRIFHTVDYYCTYKHFYSKSKSTKVKSAAVIGVASEGMHAQSPKLFYADLLLDKYFTIPHSGYIHEAYKAAVAAKRPASTSGLPITNLRTNSLKRNGNSSASKPPPPVRRSSSVSSGSGAIAKVRASPPHQRGPPVTAPKPPSKVFSGNQNNGRLSHDGPYAELQLIQNSIKHQQQQKHNYQQQQLYQQQHSGPVSLKAIPISPDRSSTGSISSSISSSSHYAISVVQGQNVSDTQHMQGMSNQFATMNMQHNVQGSDEIDFPLPPTDDELKEIEKIYSRPPPQLPAASDLEFVKELKRRVIAEDGSDV</sequence>
<evidence type="ECO:0000313" key="2">
    <source>
        <dbReference type="EMBL" id="ESO90871.1"/>
    </source>
</evidence>
<dbReference type="EMBL" id="KB202325">
    <property type="protein sequence ID" value="ESO90871.1"/>
    <property type="molecule type" value="Genomic_DNA"/>
</dbReference>
<gene>
    <name evidence="2" type="ORF">LOTGIDRAFT_163756</name>
</gene>
<evidence type="ECO:0000256" key="1">
    <source>
        <dbReference type="SAM" id="MobiDB-lite"/>
    </source>
</evidence>
<feature type="region of interest" description="Disordered" evidence="1">
    <location>
        <begin position="120"/>
        <end position="199"/>
    </location>
</feature>
<keyword evidence="3" id="KW-1185">Reference proteome</keyword>
<protein>
    <submittedName>
        <fullName evidence="2">Uncharacterized protein</fullName>
    </submittedName>
</protein>
<evidence type="ECO:0000313" key="3">
    <source>
        <dbReference type="Proteomes" id="UP000030746"/>
    </source>
</evidence>
<organism evidence="2 3">
    <name type="scientific">Lottia gigantea</name>
    <name type="common">Giant owl limpet</name>
    <dbReference type="NCBI Taxonomy" id="225164"/>
    <lineage>
        <taxon>Eukaryota</taxon>
        <taxon>Metazoa</taxon>
        <taxon>Spiralia</taxon>
        <taxon>Lophotrochozoa</taxon>
        <taxon>Mollusca</taxon>
        <taxon>Gastropoda</taxon>
        <taxon>Patellogastropoda</taxon>
        <taxon>Lottioidea</taxon>
        <taxon>Lottiidae</taxon>
        <taxon>Lottia</taxon>
    </lineage>
</organism>
<dbReference type="RefSeq" id="XP_009058521.1">
    <property type="nucleotide sequence ID" value="XM_009060273.1"/>
</dbReference>
<name>V4AC65_LOTGI</name>
<feature type="compositionally biased region" description="Low complexity" evidence="1">
    <location>
        <begin position="150"/>
        <end position="161"/>
    </location>
</feature>